<dbReference type="Proteomes" id="UP000251993">
    <property type="component" value="Plasmid unnamed1"/>
</dbReference>
<reference evidence="1 2" key="1">
    <citation type="submission" date="2018-07" db="EMBL/GenBank/DDBJ databases">
        <title>Genome sequencing of Runella.</title>
        <authorList>
            <person name="Baek M.-G."/>
            <person name="Yi H."/>
        </authorList>
    </citation>
    <scope>NUCLEOTIDE SEQUENCE [LARGE SCALE GENOMIC DNA]</scope>
    <source>
        <strain evidence="1 2">HYN0085</strain>
        <plasmid evidence="1 2">unnamed1</plasmid>
    </source>
</reference>
<gene>
    <name evidence="1" type="ORF">DR864_28500</name>
</gene>
<dbReference type="KEGG" id="run:DR864_28500"/>
<geneLocation type="plasmid" evidence="1 2">
    <name>unnamed1</name>
</geneLocation>
<name>A0A344TT45_9BACT</name>
<dbReference type="EMBL" id="CP030851">
    <property type="protein sequence ID" value="AXE21816.1"/>
    <property type="molecule type" value="Genomic_DNA"/>
</dbReference>
<keyword evidence="2" id="KW-1185">Reference proteome</keyword>
<keyword evidence="1" id="KW-0614">Plasmid</keyword>
<protein>
    <submittedName>
        <fullName evidence="1">Uncharacterized protein</fullName>
    </submittedName>
</protein>
<sequence>MLACKPNAACHGGWSVSRKLEMEARTCPRGAFKLSPETPKCKHDLNGPPNILLYAMLPNGFKLFIRQLTLENDVGLSTRLSFDKDKNFGFLCQLIC</sequence>
<evidence type="ECO:0000313" key="1">
    <source>
        <dbReference type="EMBL" id="AXE21816.1"/>
    </source>
</evidence>
<accession>A0A344TT45</accession>
<dbReference type="AlphaFoldDB" id="A0A344TT45"/>
<evidence type="ECO:0000313" key="2">
    <source>
        <dbReference type="Proteomes" id="UP000251993"/>
    </source>
</evidence>
<organism evidence="1 2">
    <name type="scientific">Runella rosea</name>
    <dbReference type="NCBI Taxonomy" id="2259595"/>
    <lineage>
        <taxon>Bacteria</taxon>
        <taxon>Pseudomonadati</taxon>
        <taxon>Bacteroidota</taxon>
        <taxon>Cytophagia</taxon>
        <taxon>Cytophagales</taxon>
        <taxon>Spirosomataceae</taxon>
        <taxon>Runella</taxon>
    </lineage>
</organism>
<proteinExistence type="predicted"/>